<dbReference type="GeneID" id="128200765"/>
<protein>
    <submittedName>
        <fullName evidence="3">Uncharacterized protein LOC128200765</fullName>
    </submittedName>
</protein>
<reference evidence="3" key="1">
    <citation type="submission" date="2025-08" db="UniProtKB">
        <authorList>
            <consortium name="RefSeq"/>
        </authorList>
    </citation>
    <scope>IDENTIFICATION</scope>
    <source>
        <tissue evidence="3">Whole larvae</tissue>
    </source>
</reference>
<name>A0ABM3MIF0_GALME</name>
<proteinExistence type="predicted"/>
<evidence type="ECO:0000313" key="2">
    <source>
        <dbReference type="Proteomes" id="UP001652740"/>
    </source>
</evidence>
<feature type="signal peptide" evidence="1">
    <location>
        <begin position="1"/>
        <end position="22"/>
    </location>
</feature>
<accession>A0ABM3MIF0</accession>
<dbReference type="RefSeq" id="XP_052751176.1">
    <property type="nucleotide sequence ID" value="XM_052895216.1"/>
</dbReference>
<feature type="chain" id="PRO_5046647917" evidence="1">
    <location>
        <begin position="23"/>
        <end position="91"/>
    </location>
</feature>
<evidence type="ECO:0000256" key="1">
    <source>
        <dbReference type="SAM" id="SignalP"/>
    </source>
</evidence>
<keyword evidence="1" id="KW-0732">Signal</keyword>
<keyword evidence="2" id="KW-1185">Reference proteome</keyword>
<evidence type="ECO:0000313" key="3">
    <source>
        <dbReference type="RefSeq" id="XP_052751176.1"/>
    </source>
</evidence>
<dbReference type="Proteomes" id="UP001652740">
    <property type="component" value="Unplaced"/>
</dbReference>
<sequence>MRTATLCLLSFILFTLTSTCSGYHVSNSLTSSSNENSENLLVREKRQIENFDTDDLPTTPSDNVQDESSFWDRIVKVALRLFSKFVEWLNS</sequence>
<gene>
    <name evidence="3" type="primary">LOC128200765</name>
</gene>
<organism evidence="2 3">
    <name type="scientific">Galleria mellonella</name>
    <name type="common">Greater wax moth</name>
    <dbReference type="NCBI Taxonomy" id="7137"/>
    <lineage>
        <taxon>Eukaryota</taxon>
        <taxon>Metazoa</taxon>
        <taxon>Ecdysozoa</taxon>
        <taxon>Arthropoda</taxon>
        <taxon>Hexapoda</taxon>
        <taxon>Insecta</taxon>
        <taxon>Pterygota</taxon>
        <taxon>Neoptera</taxon>
        <taxon>Endopterygota</taxon>
        <taxon>Lepidoptera</taxon>
        <taxon>Glossata</taxon>
        <taxon>Ditrysia</taxon>
        <taxon>Pyraloidea</taxon>
        <taxon>Pyralidae</taxon>
        <taxon>Galleriinae</taxon>
        <taxon>Galleria</taxon>
    </lineage>
</organism>